<name>A0AAN8WXW0_HALRR</name>
<dbReference type="GO" id="GO:0000139">
    <property type="term" value="C:Golgi membrane"/>
    <property type="evidence" value="ECO:0007669"/>
    <property type="project" value="UniProtKB-SubCell"/>
</dbReference>
<keyword evidence="9" id="KW-0119">Carbohydrate metabolism</keyword>
<evidence type="ECO:0000256" key="3">
    <source>
        <dbReference type="ARBA" id="ARBA00022679"/>
    </source>
</evidence>
<dbReference type="AlphaFoldDB" id="A0AAN8WXW0"/>
<dbReference type="GO" id="GO:0016051">
    <property type="term" value="P:carbohydrate biosynthetic process"/>
    <property type="evidence" value="ECO:0007669"/>
    <property type="project" value="InterPro"/>
</dbReference>
<dbReference type="EC" id="2.8.2.-" evidence="9"/>
<keyword evidence="3 9" id="KW-0808">Transferase</keyword>
<comment type="subcellular location">
    <subcellularLocation>
        <location evidence="1 9">Golgi apparatus membrane</location>
        <topology evidence="1 9">Single-pass type II membrane protein</topology>
    </subcellularLocation>
</comment>
<keyword evidence="11" id="KW-1185">Reference proteome</keyword>
<keyword evidence="5" id="KW-1133">Transmembrane helix</keyword>
<dbReference type="PANTHER" id="PTHR12137:SF54">
    <property type="entry name" value="CARBOHYDRATE SULFOTRANSFERASE"/>
    <property type="match status" value="1"/>
</dbReference>
<evidence type="ECO:0000256" key="9">
    <source>
        <dbReference type="RuleBase" id="RU364020"/>
    </source>
</evidence>
<evidence type="ECO:0000256" key="1">
    <source>
        <dbReference type="ARBA" id="ARBA00004323"/>
    </source>
</evidence>
<evidence type="ECO:0000256" key="6">
    <source>
        <dbReference type="ARBA" id="ARBA00023034"/>
    </source>
</evidence>
<dbReference type="InterPro" id="IPR018011">
    <property type="entry name" value="Carb_sulfotrans_8-10"/>
</dbReference>
<keyword evidence="4" id="KW-0812">Transmembrane</keyword>
<dbReference type="PANTHER" id="PTHR12137">
    <property type="entry name" value="CARBOHYDRATE SULFOTRANSFERASE"/>
    <property type="match status" value="1"/>
</dbReference>
<gene>
    <name evidence="10" type="ORF">SK128_006740</name>
</gene>
<reference evidence="10 11" key="1">
    <citation type="submission" date="2023-11" db="EMBL/GenBank/DDBJ databases">
        <title>Halocaridina rubra genome assembly.</title>
        <authorList>
            <person name="Smith C."/>
        </authorList>
    </citation>
    <scope>NUCLEOTIDE SEQUENCE [LARGE SCALE GENOMIC DNA]</scope>
    <source>
        <strain evidence="10">EP-1</strain>
        <tissue evidence="10">Whole</tissue>
    </source>
</reference>
<evidence type="ECO:0000313" key="10">
    <source>
        <dbReference type="EMBL" id="KAK7070738.1"/>
    </source>
</evidence>
<dbReference type="Proteomes" id="UP001381693">
    <property type="component" value="Unassembled WGS sequence"/>
</dbReference>
<evidence type="ECO:0000256" key="4">
    <source>
        <dbReference type="ARBA" id="ARBA00022692"/>
    </source>
</evidence>
<evidence type="ECO:0000313" key="11">
    <source>
        <dbReference type="Proteomes" id="UP001381693"/>
    </source>
</evidence>
<keyword evidence="9" id="KW-0735">Signal-anchor</keyword>
<dbReference type="Pfam" id="PF03567">
    <property type="entry name" value="Sulfotransfer_2"/>
    <property type="match status" value="1"/>
</dbReference>
<accession>A0AAN8WXW0</accession>
<comment type="similarity">
    <text evidence="2 9">Belongs to the sulfotransferase 2 family.</text>
</comment>
<evidence type="ECO:0000256" key="7">
    <source>
        <dbReference type="ARBA" id="ARBA00023136"/>
    </source>
</evidence>
<dbReference type="InterPro" id="IPR005331">
    <property type="entry name" value="Sulfotransferase"/>
</dbReference>
<sequence>MRTVGKRTPPKGKWQITFKEFLTYVIQDQKNMMGDRHWSRIHRVCSICTFDYDFVMKLETFTEDLSFLAHKLNMTELDVNIQRNANRWTGKGSGPSTEERASKIQPSTLHYYLDIPADLLCKIIRNYWIDFQLFDYEIPEEIIQIISKYNPDCGKL</sequence>
<evidence type="ECO:0000256" key="8">
    <source>
        <dbReference type="ARBA" id="ARBA00023180"/>
    </source>
</evidence>
<comment type="caution">
    <text evidence="10">The sequence shown here is derived from an EMBL/GenBank/DDBJ whole genome shotgun (WGS) entry which is preliminary data.</text>
</comment>
<keyword evidence="6 9" id="KW-0333">Golgi apparatus</keyword>
<proteinExistence type="inferred from homology"/>
<organism evidence="10 11">
    <name type="scientific">Halocaridina rubra</name>
    <name type="common">Hawaiian red shrimp</name>
    <dbReference type="NCBI Taxonomy" id="373956"/>
    <lineage>
        <taxon>Eukaryota</taxon>
        <taxon>Metazoa</taxon>
        <taxon>Ecdysozoa</taxon>
        <taxon>Arthropoda</taxon>
        <taxon>Crustacea</taxon>
        <taxon>Multicrustacea</taxon>
        <taxon>Malacostraca</taxon>
        <taxon>Eumalacostraca</taxon>
        <taxon>Eucarida</taxon>
        <taxon>Decapoda</taxon>
        <taxon>Pleocyemata</taxon>
        <taxon>Caridea</taxon>
        <taxon>Atyoidea</taxon>
        <taxon>Atyidae</taxon>
        <taxon>Halocaridina</taxon>
    </lineage>
</organism>
<dbReference type="EMBL" id="JAXCGZ010015249">
    <property type="protein sequence ID" value="KAK7070738.1"/>
    <property type="molecule type" value="Genomic_DNA"/>
</dbReference>
<evidence type="ECO:0000256" key="2">
    <source>
        <dbReference type="ARBA" id="ARBA00006339"/>
    </source>
</evidence>
<protein>
    <recommendedName>
        <fullName evidence="9">Carbohydrate sulfotransferase</fullName>
        <ecNumber evidence="9">2.8.2.-</ecNumber>
    </recommendedName>
</protein>
<keyword evidence="7" id="KW-0472">Membrane</keyword>
<keyword evidence="8 9" id="KW-0325">Glycoprotein</keyword>
<dbReference type="GO" id="GO:0008146">
    <property type="term" value="F:sulfotransferase activity"/>
    <property type="evidence" value="ECO:0007669"/>
    <property type="project" value="InterPro"/>
</dbReference>
<evidence type="ECO:0000256" key="5">
    <source>
        <dbReference type="ARBA" id="ARBA00022989"/>
    </source>
</evidence>